<dbReference type="RefSeq" id="WP_345645723.1">
    <property type="nucleotide sequence ID" value="NZ_BAABEP010000014.1"/>
</dbReference>
<comment type="caution">
    <text evidence="2">The sequence shown here is derived from an EMBL/GenBank/DDBJ whole genome shotgun (WGS) entry which is preliminary data.</text>
</comment>
<feature type="region of interest" description="Disordered" evidence="1">
    <location>
        <begin position="66"/>
        <end position="88"/>
    </location>
</feature>
<evidence type="ECO:0000256" key="1">
    <source>
        <dbReference type="SAM" id="MobiDB-lite"/>
    </source>
</evidence>
<name>A0ABP7F0N1_9ACTN</name>
<protein>
    <submittedName>
        <fullName evidence="2">Uncharacterized protein</fullName>
    </submittedName>
</protein>
<gene>
    <name evidence="2" type="ORF">GCM10023082_26520</name>
</gene>
<feature type="compositionally biased region" description="Low complexity" evidence="1">
    <location>
        <begin position="71"/>
        <end position="88"/>
    </location>
</feature>
<dbReference type="Pfam" id="PF16945">
    <property type="entry name" value="Phage_r1t_holin"/>
    <property type="match status" value="1"/>
</dbReference>
<sequence length="88" mass="8601">MNKPFLLDLAERTAATYVETFAGLLLADTTHLLNLGDARAAAVAALPAAFSVIKAALAGSIGSAPTASALPAAKTPAPAGDTPATPSA</sequence>
<dbReference type="InterPro" id="IPR020109">
    <property type="entry name" value="Holin_r1t"/>
</dbReference>
<dbReference type="Proteomes" id="UP001499884">
    <property type="component" value="Unassembled WGS sequence"/>
</dbReference>
<organism evidence="2 3">
    <name type="scientific">Streptomyces tremellae</name>
    <dbReference type="NCBI Taxonomy" id="1124239"/>
    <lineage>
        <taxon>Bacteria</taxon>
        <taxon>Bacillati</taxon>
        <taxon>Actinomycetota</taxon>
        <taxon>Actinomycetes</taxon>
        <taxon>Kitasatosporales</taxon>
        <taxon>Streptomycetaceae</taxon>
        <taxon>Streptomyces</taxon>
    </lineage>
</organism>
<evidence type="ECO:0000313" key="2">
    <source>
        <dbReference type="EMBL" id="GAA3727232.1"/>
    </source>
</evidence>
<accession>A0ABP7F0N1</accession>
<reference evidence="3" key="1">
    <citation type="journal article" date="2019" name="Int. J. Syst. Evol. Microbiol.">
        <title>The Global Catalogue of Microorganisms (GCM) 10K type strain sequencing project: providing services to taxonomists for standard genome sequencing and annotation.</title>
        <authorList>
            <consortium name="The Broad Institute Genomics Platform"/>
            <consortium name="The Broad Institute Genome Sequencing Center for Infectious Disease"/>
            <person name="Wu L."/>
            <person name="Ma J."/>
        </authorList>
    </citation>
    <scope>NUCLEOTIDE SEQUENCE [LARGE SCALE GENOMIC DNA]</scope>
    <source>
        <strain evidence="3">JCM 30846</strain>
    </source>
</reference>
<proteinExistence type="predicted"/>
<keyword evidence="3" id="KW-1185">Reference proteome</keyword>
<dbReference type="EMBL" id="BAABEP010000014">
    <property type="protein sequence ID" value="GAA3727232.1"/>
    <property type="molecule type" value="Genomic_DNA"/>
</dbReference>
<evidence type="ECO:0000313" key="3">
    <source>
        <dbReference type="Proteomes" id="UP001499884"/>
    </source>
</evidence>